<comment type="caution">
    <text evidence="1">The sequence shown here is derived from an EMBL/GenBank/DDBJ whole genome shotgun (WGS) entry which is preliminary data.</text>
</comment>
<reference evidence="1" key="1">
    <citation type="journal article" date="2015" name="Nature">
        <title>Complex archaea that bridge the gap between prokaryotes and eukaryotes.</title>
        <authorList>
            <person name="Spang A."/>
            <person name="Saw J.H."/>
            <person name="Jorgensen S.L."/>
            <person name="Zaremba-Niedzwiedzka K."/>
            <person name="Martijn J."/>
            <person name="Lind A.E."/>
            <person name="van Eijk R."/>
            <person name="Schleper C."/>
            <person name="Guy L."/>
            <person name="Ettema T.J."/>
        </authorList>
    </citation>
    <scope>NUCLEOTIDE SEQUENCE</scope>
</reference>
<name>A0A0F9J005_9ZZZZ</name>
<dbReference type="AlphaFoldDB" id="A0A0F9J005"/>
<gene>
    <name evidence="1" type="ORF">LCGC14_1592020</name>
</gene>
<sequence length="136" mass="15474">MTTTKFSHNDLVGLNWPQTEGHIESVRGILVSTGYFIEGPTETQVAKHHYTLKWIWEQDKMHDRMLADSGYSKLWARYRNQKGFLPRVEFEPGVSISVALELLLKTRVRSDDLLNIEAAGGASWMSISDYFRSPGG</sequence>
<protein>
    <submittedName>
        <fullName evidence="1">Uncharacterized protein</fullName>
    </submittedName>
</protein>
<proteinExistence type="predicted"/>
<accession>A0A0F9J005</accession>
<organism evidence="1">
    <name type="scientific">marine sediment metagenome</name>
    <dbReference type="NCBI Taxonomy" id="412755"/>
    <lineage>
        <taxon>unclassified sequences</taxon>
        <taxon>metagenomes</taxon>
        <taxon>ecological metagenomes</taxon>
    </lineage>
</organism>
<dbReference type="EMBL" id="LAZR01012655">
    <property type="protein sequence ID" value="KKM25729.1"/>
    <property type="molecule type" value="Genomic_DNA"/>
</dbReference>
<evidence type="ECO:0000313" key="1">
    <source>
        <dbReference type="EMBL" id="KKM25729.1"/>
    </source>
</evidence>